<dbReference type="eggNOG" id="COG2746">
    <property type="taxonomic scope" value="Bacteria"/>
</dbReference>
<dbReference type="Pfam" id="PF02522">
    <property type="entry name" value="Antibiotic_NAT"/>
    <property type="match status" value="1"/>
</dbReference>
<dbReference type="Proteomes" id="UP000003947">
    <property type="component" value="Unassembled WGS sequence"/>
</dbReference>
<protein>
    <recommendedName>
        <fullName evidence="2 5">Aminoglycoside N(3)-acetyltransferase</fullName>
        <ecNumber evidence="5">2.3.1.-</ecNumber>
    </recommendedName>
</protein>
<evidence type="ECO:0000256" key="1">
    <source>
        <dbReference type="ARBA" id="ARBA00006383"/>
    </source>
</evidence>
<evidence type="ECO:0000256" key="3">
    <source>
        <dbReference type="ARBA" id="ARBA00022679"/>
    </source>
</evidence>
<evidence type="ECO:0000256" key="4">
    <source>
        <dbReference type="ARBA" id="ARBA00023315"/>
    </source>
</evidence>
<accession>I4YXK9</accession>
<dbReference type="NCBIfam" id="NF033082">
    <property type="entry name" value="AAC_3"/>
    <property type="match status" value="1"/>
</dbReference>
<dbReference type="EMBL" id="JH660642">
    <property type="protein sequence ID" value="EIM28701.1"/>
    <property type="molecule type" value="Genomic_DNA"/>
</dbReference>
<evidence type="ECO:0000256" key="5">
    <source>
        <dbReference type="RuleBase" id="RU365031"/>
    </source>
</evidence>
<dbReference type="HOGENOM" id="CLU_060091_1_1_5"/>
<dbReference type="InterPro" id="IPR003679">
    <property type="entry name" value="Amioglycoside_AcTrfase"/>
</dbReference>
<dbReference type="EC" id="2.3.1.-" evidence="5"/>
<keyword evidence="7" id="KW-1185">Reference proteome</keyword>
<reference evidence="6 7" key="1">
    <citation type="submission" date="2012-02" db="EMBL/GenBank/DDBJ databases">
        <title>Improved High-Quality Draft sequence of Microvirga sp. WSM3557.</title>
        <authorList>
            <consortium name="US DOE Joint Genome Institute"/>
            <person name="Lucas S."/>
            <person name="Han J."/>
            <person name="Lapidus A."/>
            <person name="Cheng J.-F."/>
            <person name="Goodwin L."/>
            <person name="Pitluck S."/>
            <person name="Peters L."/>
            <person name="Zhang X."/>
            <person name="Detter J.C."/>
            <person name="Han C."/>
            <person name="Tapia R."/>
            <person name="Land M."/>
            <person name="Hauser L."/>
            <person name="Kyrpides N."/>
            <person name="Ivanova N."/>
            <person name="Pagani I."/>
            <person name="Brau L."/>
            <person name="Yates R."/>
            <person name="O'Hara G."/>
            <person name="Rui T."/>
            <person name="Howieson J."/>
            <person name="Reeve W."/>
            <person name="Woyke T."/>
        </authorList>
    </citation>
    <scope>NUCLEOTIDE SEQUENCE [LARGE SCALE GENOMIC DNA]</scope>
    <source>
        <strain evidence="6 7">WSM3557</strain>
    </source>
</reference>
<evidence type="ECO:0000313" key="6">
    <source>
        <dbReference type="EMBL" id="EIM28701.1"/>
    </source>
</evidence>
<dbReference type="STRING" id="864069.MicloDRAFT_00023450"/>
<sequence length="271" mass="28693">MSGLPPVFHTCASLKRDLIDLGVAAGDTVMVHAAMSRVGRLLNGPDALIGALLDAVGPTGTIMSYTDWDAAYDELLDSAGRVPPEWRDHIPAYDPAASRAIRDNGVLAEFIRTTPGARRSGNPAASVAAIGARAEWLTSDHALDYGYGEGSPLAKLVEAGGKVLMVGAPLDTMTLLHHAEHLASIPGKRIRRYEVPFATPEGVIWRMVEEFDTSEPIAEGLADDYFATIVQDFLATGRGAQGCIGLAPSVLVDAAPVCAFAVTWLQRNAGF</sequence>
<dbReference type="GO" id="GO:0046677">
    <property type="term" value="P:response to antibiotic"/>
    <property type="evidence" value="ECO:0007669"/>
    <property type="project" value="UniProtKB-KW"/>
</dbReference>
<comment type="catalytic activity">
    <reaction evidence="5">
        <text>a 2-deoxystreptamine antibiotic + acetyl-CoA = an N(3)-acetyl-2-deoxystreptamine antibiotic + CoA + H(+)</text>
        <dbReference type="Rhea" id="RHEA:12665"/>
        <dbReference type="ChEBI" id="CHEBI:15378"/>
        <dbReference type="ChEBI" id="CHEBI:57287"/>
        <dbReference type="ChEBI" id="CHEBI:57288"/>
        <dbReference type="ChEBI" id="CHEBI:57921"/>
        <dbReference type="ChEBI" id="CHEBI:77452"/>
        <dbReference type="EC" id="2.3.1.81"/>
    </reaction>
</comment>
<dbReference type="GO" id="GO:0046353">
    <property type="term" value="F:aminoglycoside 3-N-acetyltransferase activity"/>
    <property type="evidence" value="ECO:0007669"/>
    <property type="project" value="UniProtKB-EC"/>
</dbReference>
<gene>
    <name evidence="6" type="ORF">MicloDRAFT_00023450</name>
</gene>
<keyword evidence="4 5" id="KW-0012">Acyltransferase</keyword>
<evidence type="ECO:0000313" key="7">
    <source>
        <dbReference type="Proteomes" id="UP000003947"/>
    </source>
</evidence>
<evidence type="ECO:0000256" key="2">
    <source>
        <dbReference type="ARBA" id="ARBA00012882"/>
    </source>
</evidence>
<dbReference type="InterPro" id="IPR028345">
    <property type="entry name" value="Antibiotic_NAT-like"/>
</dbReference>
<dbReference type="SUPFAM" id="SSF110710">
    <property type="entry name" value="TTHA0583/YokD-like"/>
    <property type="match status" value="1"/>
</dbReference>
<dbReference type="OrthoDB" id="7330654at2"/>
<dbReference type="RefSeq" id="WP_009491339.1">
    <property type="nucleotide sequence ID" value="NZ_CP141048.1"/>
</dbReference>
<dbReference type="AlphaFoldDB" id="I4YXK9"/>
<proteinExistence type="inferred from homology"/>
<keyword evidence="3 5" id="KW-0808">Transferase</keyword>
<dbReference type="PATRIC" id="fig|864069.3.peg.2547"/>
<dbReference type="PANTHER" id="PTHR11104">
    <property type="entry name" value="AMINOGLYCOSIDE N3-ACETYLTRANSFERASE"/>
    <property type="match status" value="1"/>
</dbReference>
<name>I4YXK9_9HYPH</name>
<dbReference type="PANTHER" id="PTHR11104:SF0">
    <property type="entry name" value="SPBETA PROPHAGE-DERIVED AMINOGLYCOSIDE N(3')-ACETYLTRANSFERASE-LIKE PROTEIN YOKD"/>
    <property type="match status" value="1"/>
</dbReference>
<comment type="similarity">
    <text evidence="1 5">Belongs to the antibiotic N-acetyltransferase family.</text>
</comment>
<keyword evidence="5" id="KW-0046">Antibiotic resistance</keyword>
<organism evidence="6 7">
    <name type="scientific">Microvirga lotononidis</name>
    <dbReference type="NCBI Taxonomy" id="864069"/>
    <lineage>
        <taxon>Bacteria</taxon>
        <taxon>Pseudomonadati</taxon>
        <taxon>Pseudomonadota</taxon>
        <taxon>Alphaproteobacteria</taxon>
        <taxon>Hyphomicrobiales</taxon>
        <taxon>Methylobacteriaceae</taxon>
        <taxon>Microvirga</taxon>
    </lineage>
</organism>